<dbReference type="GO" id="GO:0050567">
    <property type="term" value="F:glutaminyl-tRNA synthase (glutamine-hydrolyzing) activity"/>
    <property type="evidence" value="ECO:0007669"/>
    <property type="project" value="UniProtKB-UniRule"/>
</dbReference>
<dbReference type="GO" id="GO:0005524">
    <property type="term" value="F:ATP binding"/>
    <property type="evidence" value="ECO:0007669"/>
    <property type="project" value="UniProtKB-KW"/>
</dbReference>
<keyword evidence="2 6" id="KW-0547">Nucleotide-binding</keyword>
<dbReference type="EMBL" id="JAFLCK010000005">
    <property type="protein sequence ID" value="MBN8659779.1"/>
    <property type="molecule type" value="Genomic_DNA"/>
</dbReference>
<dbReference type="Proteomes" id="UP000664277">
    <property type="component" value="Unassembled WGS sequence"/>
</dbReference>
<keyword evidence="4 6" id="KW-0648">Protein biosynthesis</keyword>
<dbReference type="InterPro" id="IPR023631">
    <property type="entry name" value="Amidase_dom"/>
</dbReference>
<comment type="caution">
    <text evidence="8">The sequence shown here is derived from an EMBL/GenBank/DDBJ whole genome shotgun (WGS) entry which is preliminary data.</text>
</comment>
<dbReference type="HAMAP" id="MF_00120">
    <property type="entry name" value="GatA"/>
    <property type="match status" value="1"/>
</dbReference>
<gene>
    <name evidence="6 8" type="primary">gatA</name>
    <name evidence="8" type="ORF">J0M35_05415</name>
</gene>
<dbReference type="PANTHER" id="PTHR11895:SF151">
    <property type="entry name" value="GLUTAMYL-TRNA(GLN) AMIDOTRANSFERASE SUBUNIT A"/>
    <property type="match status" value="1"/>
</dbReference>
<accession>A0A8J7P7A1</accession>
<comment type="catalytic activity">
    <reaction evidence="6">
        <text>L-glutamyl-tRNA(Gln) + L-glutamine + ATP + H2O = L-glutaminyl-tRNA(Gln) + L-glutamate + ADP + phosphate + H(+)</text>
        <dbReference type="Rhea" id="RHEA:17521"/>
        <dbReference type="Rhea" id="RHEA-COMP:9681"/>
        <dbReference type="Rhea" id="RHEA-COMP:9684"/>
        <dbReference type="ChEBI" id="CHEBI:15377"/>
        <dbReference type="ChEBI" id="CHEBI:15378"/>
        <dbReference type="ChEBI" id="CHEBI:29985"/>
        <dbReference type="ChEBI" id="CHEBI:30616"/>
        <dbReference type="ChEBI" id="CHEBI:43474"/>
        <dbReference type="ChEBI" id="CHEBI:58359"/>
        <dbReference type="ChEBI" id="CHEBI:78520"/>
        <dbReference type="ChEBI" id="CHEBI:78521"/>
        <dbReference type="ChEBI" id="CHEBI:456216"/>
        <dbReference type="EC" id="6.3.5.7"/>
    </reaction>
</comment>
<dbReference type="Pfam" id="PF01425">
    <property type="entry name" value="Amidase"/>
    <property type="match status" value="1"/>
</dbReference>
<dbReference type="InterPro" id="IPR036928">
    <property type="entry name" value="AS_sf"/>
</dbReference>
<protein>
    <recommendedName>
        <fullName evidence="6">Glutamyl-tRNA(Gln) amidotransferase subunit A</fullName>
        <shortName evidence="6">Glu-ADT subunit A</shortName>
        <ecNumber evidence="6">6.3.5.7</ecNumber>
    </recommendedName>
</protein>
<dbReference type="Gene3D" id="3.90.1300.10">
    <property type="entry name" value="Amidase signature (AS) domain"/>
    <property type="match status" value="1"/>
</dbReference>
<sequence>MSSEKELVGASIKSLQDLIAKRKVSAVEITKAHIAQIEAHESEVGAFLECNFENSLKRAAEQDALLASGAEQAPLSGIPVALKDNMCEPGFHTTCGSKILASFASPYRGTAPQKLHDAGAIVLGKTNLDEFAMGSSTEHSAYKQTRNPINLEYVPGGSSGGSAAAVKAGFCTASLGSDTGGSIRQPAAFCGLVGMKPTYGTVSRFGLVAFASSLDQIGPFARSVEDCATMVSLIQGFDPKDSTSLNPDYRLKNTREPVDAAFIAKLAASSCEEKLKGLKVGLIKELMGEGIDASVRDSVAQAAERLSQAGATVEEVSLPHVRYALPVYYIVATAEASANLARFDGVRYGHRNLDAEELHAMYYATRGEGFGAEVKRRIMLGTYALSTGYYDAYYKKAQQVRRLITNDFSKLFETYDLLISPTSPTTAFKLGEKTSDPLQMYMSDIASIPANLAGLPGISLPCGVADGLPIGLQMLGAPLSDGTLLRAAHGLESLLNLEIDSLFLKAKIKSS</sequence>
<dbReference type="PANTHER" id="PTHR11895">
    <property type="entry name" value="TRANSAMIDASE"/>
    <property type="match status" value="1"/>
</dbReference>
<feature type="active site" description="Acyl-ester intermediate" evidence="6">
    <location>
        <position position="182"/>
    </location>
</feature>
<evidence type="ECO:0000256" key="6">
    <source>
        <dbReference type="HAMAP-Rule" id="MF_00120"/>
    </source>
</evidence>
<dbReference type="GO" id="GO:0030956">
    <property type="term" value="C:glutamyl-tRNA(Gln) amidotransferase complex"/>
    <property type="evidence" value="ECO:0007669"/>
    <property type="project" value="InterPro"/>
</dbReference>
<feature type="active site" description="Charge relay system" evidence="6">
    <location>
        <position position="158"/>
    </location>
</feature>
<evidence type="ECO:0000313" key="8">
    <source>
        <dbReference type="EMBL" id="MBN8659779.1"/>
    </source>
</evidence>
<evidence type="ECO:0000313" key="9">
    <source>
        <dbReference type="Proteomes" id="UP000664277"/>
    </source>
</evidence>
<dbReference type="NCBIfam" id="TIGR00132">
    <property type="entry name" value="gatA"/>
    <property type="match status" value="1"/>
</dbReference>
<evidence type="ECO:0000256" key="4">
    <source>
        <dbReference type="ARBA" id="ARBA00022917"/>
    </source>
</evidence>
<dbReference type="InterPro" id="IPR000120">
    <property type="entry name" value="Amidase"/>
</dbReference>
<reference evidence="8" key="1">
    <citation type="submission" date="2021-02" db="EMBL/GenBank/DDBJ databases">
        <title>Genome-Resolved Metagenomics of a Microbial Community Performing Photosynthetic Biological Nutrient Removal.</title>
        <authorList>
            <person name="Mcdaniel E.A."/>
        </authorList>
    </citation>
    <scope>NUCLEOTIDE SEQUENCE</scope>
    <source>
        <strain evidence="8">UWPOB_OBS1</strain>
    </source>
</reference>
<comment type="similarity">
    <text evidence="6">Belongs to the amidase family. GatA subfamily.</text>
</comment>
<comment type="subunit">
    <text evidence="6">Heterotrimer of A, B and C subunits.</text>
</comment>
<proteinExistence type="inferred from homology"/>
<keyword evidence="1 6" id="KW-0436">Ligase</keyword>
<evidence type="ECO:0000259" key="7">
    <source>
        <dbReference type="Pfam" id="PF01425"/>
    </source>
</evidence>
<evidence type="ECO:0000256" key="5">
    <source>
        <dbReference type="ARBA" id="ARBA00025295"/>
    </source>
</evidence>
<dbReference type="GO" id="GO:0006412">
    <property type="term" value="P:translation"/>
    <property type="evidence" value="ECO:0007669"/>
    <property type="project" value="UniProtKB-UniRule"/>
</dbReference>
<organism evidence="8 9">
    <name type="scientific">Candidatus Obscuribacter phosphatis</name>
    <dbReference type="NCBI Taxonomy" id="1906157"/>
    <lineage>
        <taxon>Bacteria</taxon>
        <taxon>Bacillati</taxon>
        <taxon>Candidatus Melainabacteria</taxon>
        <taxon>Candidatus Obscuribacterales</taxon>
        <taxon>Candidatus Obscuribacteraceae</taxon>
        <taxon>Candidatus Obscuribacter</taxon>
    </lineage>
</organism>
<dbReference type="EC" id="6.3.5.7" evidence="6"/>
<feature type="domain" description="Amidase" evidence="7">
    <location>
        <begin position="28"/>
        <end position="485"/>
    </location>
</feature>
<keyword evidence="3 6" id="KW-0067">ATP-binding</keyword>
<dbReference type="SUPFAM" id="SSF75304">
    <property type="entry name" value="Amidase signature (AS) enzymes"/>
    <property type="match status" value="1"/>
</dbReference>
<evidence type="ECO:0000256" key="2">
    <source>
        <dbReference type="ARBA" id="ARBA00022741"/>
    </source>
</evidence>
<name>A0A8J7P7A1_9BACT</name>
<dbReference type="InterPro" id="IPR004412">
    <property type="entry name" value="GatA"/>
</dbReference>
<evidence type="ECO:0000256" key="3">
    <source>
        <dbReference type="ARBA" id="ARBA00022840"/>
    </source>
</evidence>
<feature type="active site" description="Charge relay system" evidence="6">
    <location>
        <position position="83"/>
    </location>
</feature>
<comment type="function">
    <text evidence="5 6">Allows the formation of correctly charged Gln-tRNA(Gln) through the transamidation of misacylated Glu-tRNA(Gln) in organisms which lack glutaminyl-tRNA synthetase. The reaction takes place in the presence of glutamine and ATP through an activated gamma-phospho-Glu-tRNA(Gln).</text>
</comment>
<dbReference type="AlphaFoldDB" id="A0A8J7P7A1"/>
<evidence type="ECO:0000256" key="1">
    <source>
        <dbReference type="ARBA" id="ARBA00022598"/>
    </source>
</evidence>